<evidence type="ECO:0000256" key="4">
    <source>
        <dbReference type="RuleBase" id="RU361277"/>
    </source>
</evidence>
<feature type="domain" description="Enoyl reductase (ER)" evidence="5">
    <location>
        <begin position="8"/>
        <end position="344"/>
    </location>
</feature>
<dbReference type="CDD" id="cd08236">
    <property type="entry name" value="sugar_DH"/>
    <property type="match status" value="1"/>
</dbReference>
<dbReference type="PANTHER" id="PTHR43401">
    <property type="entry name" value="L-THREONINE 3-DEHYDROGENASE"/>
    <property type="match status" value="1"/>
</dbReference>
<dbReference type="InterPro" id="IPR011032">
    <property type="entry name" value="GroES-like_sf"/>
</dbReference>
<dbReference type="InterPro" id="IPR013154">
    <property type="entry name" value="ADH-like_N"/>
</dbReference>
<dbReference type="SUPFAM" id="SSF50129">
    <property type="entry name" value="GroES-like"/>
    <property type="match status" value="1"/>
</dbReference>
<evidence type="ECO:0000313" key="7">
    <source>
        <dbReference type="Proteomes" id="UP000665020"/>
    </source>
</evidence>
<dbReference type="Gene3D" id="3.40.50.720">
    <property type="entry name" value="NAD(P)-binding Rossmann-like Domain"/>
    <property type="match status" value="1"/>
</dbReference>
<keyword evidence="3" id="KW-0560">Oxidoreductase</keyword>
<dbReference type="InterPro" id="IPR020843">
    <property type="entry name" value="ER"/>
</dbReference>
<dbReference type="EMBL" id="CP046640">
    <property type="protein sequence ID" value="QTL99625.1"/>
    <property type="molecule type" value="Genomic_DNA"/>
</dbReference>
<accession>A0A8A7KHR9</accession>
<evidence type="ECO:0000256" key="2">
    <source>
        <dbReference type="ARBA" id="ARBA00022833"/>
    </source>
</evidence>
<dbReference type="GO" id="GO:0008270">
    <property type="term" value="F:zinc ion binding"/>
    <property type="evidence" value="ECO:0007669"/>
    <property type="project" value="InterPro"/>
</dbReference>
<evidence type="ECO:0000256" key="3">
    <source>
        <dbReference type="ARBA" id="ARBA00023002"/>
    </source>
</evidence>
<dbReference type="Pfam" id="PF00107">
    <property type="entry name" value="ADH_zinc_N"/>
    <property type="match status" value="1"/>
</dbReference>
<protein>
    <submittedName>
        <fullName evidence="6">Alcohol dehydrogenase catalytic domain-containing protein</fullName>
    </submittedName>
</protein>
<dbReference type="Gene3D" id="3.90.180.10">
    <property type="entry name" value="Medium-chain alcohol dehydrogenases, catalytic domain"/>
    <property type="match status" value="1"/>
</dbReference>
<name>A0A8A7KHR9_9FIRM</name>
<dbReference type="Pfam" id="PF08240">
    <property type="entry name" value="ADH_N"/>
    <property type="match status" value="1"/>
</dbReference>
<comment type="cofactor">
    <cofactor evidence="4">
        <name>Zn(2+)</name>
        <dbReference type="ChEBI" id="CHEBI:29105"/>
    </cofactor>
</comment>
<evidence type="ECO:0000313" key="6">
    <source>
        <dbReference type="EMBL" id="QTL99625.1"/>
    </source>
</evidence>
<dbReference type="SUPFAM" id="SSF51735">
    <property type="entry name" value="NAD(P)-binding Rossmann-fold domains"/>
    <property type="match status" value="1"/>
</dbReference>
<dbReference type="InterPro" id="IPR013149">
    <property type="entry name" value="ADH-like_C"/>
</dbReference>
<dbReference type="AlphaFoldDB" id="A0A8A7KHR9"/>
<keyword evidence="2 4" id="KW-0862">Zinc</keyword>
<keyword evidence="7" id="KW-1185">Reference proteome</keyword>
<dbReference type="InterPro" id="IPR050129">
    <property type="entry name" value="Zn_alcohol_dh"/>
</dbReference>
<dbReference type="PROSITE" id="PS00059">
    <property type="entry name" value="ADH_ZINC"/>
    <property type="match status" value="1"/>
</dbReference>
<reference evidence="6" key="1">
    <citation type="submission" date="2019-12" db="EMBL/GenBank/DDBJ databases">
        <authorList>
            <person name="zhang j."/>
            <person name="sun C.M."/>
        </authorList>
    </citation>
    <scope>NUCLEOTIDE SEQUENCE</scope>
    <source>
        <strain evidence="6">NS-1</strain>
    </source>
</reference>
<dbReference type="Proteomes" id="UP000665020">
    <property type="component" value="Chromosome"/>
</dbReference>
<organism evidence="6 7">
    <name type="scientific">Iocasia fonsfrigidae</name>
    <dbReference type="NCBI Taxonomy" id="2682810"/>
    <lineage>
        <taxon>Bacteria</taxon>
        <taxon>Bacillati</taxon>
        <taxon>Bacillota</taxon>
        <taxon>Clostridia</taxon>
        <taxon>Halanaerobiales</taxon>
        <taxon>Halanaerobiaceae</taxon>
        <taxon>Iocasia</taxon>
    </lineage>
</organism>
<dbReference type="InterPro" id="IPR002328">
    <property type="entry name" value="ADH_Zn_CS"/>
</dbReference>
<dbReference type="GO" id="GO:0016491">
    <property type="term" value="F:oxidoreductase activity"/>
    <property type="evidence" value="ECO:0007669"/>
    <property type="project" value="UniProtKB-KW"/>
</dbReference>
<dbReference type="RefSeq" id="WP_230867958.1">
    <property type="nucleotide sequence ID" value="NZ_CP046640.1"/>
</dbReference>
<dbReference type="PANTHER" id="PTHR43401:SF2">
    <property type="entry name" value="L-THREONINE 3-DEHYDROGENASE"/>
    <property type="match status" value="1"/>
</dbReference>
<gene>
    <name evidence="6" type="ORF">GM661_17535</name>
</gene>
<evidence type="ECO:0000259" key="5">
    <source>
        <dbReference type="SMART" id="SM00829"/>
    </source>
</evidence>
<proteinExistence type="inferred from homology"/>
<sequence>MKAAVLHGKRDLRYEEISRPEINEHEVLIRVKATGICGSDLPRVLGDASHYYPNVFGHEFAGEIAEIGRGVRADFIKGDRVTAAPLKPCHQCESCLKGDFALCNNYSFIGSREFGTWAEYVKVPEMNLVKLPEGVSYVQGAFLEPITVALHGLFLMDFKPMTSVAITGMGTIGLLTLQAAKIMGAKEITVFDIDEDKLALAEELGADYLINTRNKNFRERVNDITDGNGFEMVLETAGVPQTELLCLEIAANKGSVMYIGTPHTAFKITPEQFEYLNRKELTVRGSWMSYSAPFPGKEWTLGAYYLGKKKIRIEKLLDRVIPLKEIWTAFEDIDQGKIKGKVMLEV</sequence>
<evidence type="ECO:0000256" key="1">
    <source>
        <dbReference type="ARBA" id="ARBA00022723"/>
    </source>
</evidence>
<dbReference type="SMART" id="SM00829">
    <property type="entry name" value="PKS_ER"/>
    <property type="match status" value="1"/>
</dbReference>
<dbReference type="KEGG" id="ifn:GM661_17535"/>
<comment type="similarity">
    <text evidence="4">Belongs to the zinc-containing alcohol dehydrogenase family.</text>
</comment>
<keyword evidence="1 4" id="KW-0479">Metal-binding</keyword>
<dbReference type="InterPro" id="IPR036291">
    <property type="entry name" value="NAD(P)-bd_dom_sf"/>
</dbReference>